<dbReference type="Gene3D" id="3.30.70.1290">
    <property type="entry name" value="Transposase IS200-like"/>
    <property type="match status" value="1"/>
</dbReference>
<dbReference type="SMART" id="SM01321">
    <property type="entry name" value="Y1_Tnp"/>
    <property type="match status" value="1"/>
</dbReference>
<evidence type="ECO:0000313" key="3">
    <source>
        <dbReference type="Proteomes" id="UP001606305"/>
    </source>
</evidence>
<dbReference type="PANTHER" id="PTHR36966">
    <property type="entry name" value="REP-ASSOCIATED TYROSINE TRANSPOSASE"/>
    <property type="match status" value="1"/>
</dbReference>
<dbReference type="PANTHER" id="PTHR36966:SF1">
    <property type="entry name" value="REP-ASSOCIATED TYROSINE TRANSPOSASE"/>
    <property type="match status" value="1"/>
</dbReference>
<dbReference type="InterPro" id="IPR052715">
    <property type="entry name" value="RAYT_transposase"/>
</dbReference>
<dbReference type="NCBIfam" id="NF047646">
    <property type="entry name" value="REP_Tyr_transpos"/>
    <property type="match status" value="1"/>
</dbReference>
<dbReference type="SUPFAM" id="SSF143422">
    <property type="entry name" value="Transposase IS200-like"/>
    <property type="match status" value="1"/>
</dbReference>
<evidence type="ECO:0000259" key="1">
    <source>
        <dbReference type="SMART" id="SM01321"/>
    </source>
</evidence>
<dbReference type="InterPro" id="IPR002686">
    <property type="entry name" value="Transposase_17"/>
</dbReference>
<dbReference type="Proteomes" id="UP001606305">
    <property type="component" value="Unassembled WGS sequence"/>
</dbReference>
<evidence type="ECO:0000313" key="2">
    <source>
        <dbReference type="EMBL" id="MFG6458425.1"/>
    </source>
</evidence>
<sequence length="174" mass="20113">MRYRRADTPGATYFLTLNAADRRGRVLTDHIDALRDSIRTVRRSRPFGLDAICVLPDHLHLLMTLPREDADFATRIMLIKQGFSRRIPSGERVSASRAAKGERGLWQRRYWEHLIRDDADFERHVNYIHFNPVKHGWVARAADWPHSSIHSFIRNGVLDAAWADVECVEIEAGE</sequence>
<comment type="caution">
    <text evidence="2">The sequence shown here is derived from an EMBL/GenBank/DDBJ whole genome shotgun (WGS) entry which is preliminary data.</text>
</comment>
<dbReference type="Pfam" id="PF01797">
    <property type="entry name" value="Y1_Tnp"/>
    <property type="match status" value="1"/>
</dbReference>
<proteinExistence type="predicted"/>
<reference evidence="2 3" key="1">
    <citation type="submission" date="2024-09" db="EMBL/GenBank/DDBJ databases">
        <title>Novel species of the genus Pelomonas and Roseateles isolated from streams.</title>
        <authorList>
            <person name="Lu H."/>
        </authorList>
    </citation>
    <scope>NUCLEOTIDE SEQUENCE [LARGE SCALE GENOMIC DNA]</scope>
    <source>
        <strain evidence="2 3">BYS96W</strain>
    </source>
</reference>
<name>A0ABW7G8Y8_9BURK</name>
<dbReference type="EMBL" id="JBIGIA010000012">
    <property type="protein sequence ID" value="MFG6458425.1"/>
    <property type="molecule type" value="Genomic_DNA"/>
</dbReference>
<gene>
    <name evidence="2" type="ORF">ACG00X_16415</name>
</gene>
<feature type="domain" description="Transposase IS200-like" evidence="1">
    <location>
        <begin position="8"/>
        <end position="131"/>
    </location>
</feature>
<protein>
    <submittedName>
        <fullName evidence="2">Transposase</fullName>
    </submittedName>
</protein>
<keyword evidence="3" id="KW-1185">Reference proteome</keyword>
<accession>A0ABW7G8Y8</accession>
<dbReference type="InterPro" id="IPR036515">
    <property type="entry name" value="Transposase_17_sf"/>
</dbReference>
<dbReference type="RefSeq" id="WP_394489358.1">
    <property type="nucleotide sequence ID" value="NZ_JBIGIA010000012.1"/>
</dbReference>
<organism evidence="2 3">
    <name type="scientific">Pelomonas nitida</name>
    <dbReference type="NCBI Taxonomy" id="3299027"/>
    <lineage>
        <taxon>Bacteria</taxon>
        <taxon>Pseudomonadati</taxon>
        <taxon>Pseudomonadota</taxon>
        <taxon>Betaproteobacteria</taxon>
        <taxon>Burkholderiales</taxon>
        <taxon>Sphaerotilaceae</taxon>
        <taxon>Roseateles</taxon>
    </lineage>
</organism>